<protein>
    <submittedName>
        <fullName evidence="2">Uncharacterized protein</fullName>
    </submittedName>
</protein>
<gene>
    <name evidence="2" type="ORF">JWH11_19135</name>
</gene>
<dbReference type="RefSeq" id="WP_228315756.1">
    <property type="nucleotide sequence ID" value="NZ_JAFFQH010000179.1"/>
</dbReference>
<feature type="compositionally biased region" description="Basic and acidic residues" evidence="1">
    <location>
        <begin position="1"/>
        <end position="13"/>
    </location>
</feature>
<evidence type="ECO:0000313" key="3">
    <source>
        <dbReference type="Proteomes" id="UP001430396"/>
    </source>
</evidence>
<accession>A0ABS8NZI4</accession>
<dbReference type="EMBL" id="JAFFQI010000200">
    <property type="protein sequence ID" value="MCD0268509.1"/>
    <property type="molecule type" value="Genomic_DNA"/>
</dbReference>
<proteinExistence type="predicted"/>
<dbReference type="Proteomes" id="UP001430396">
    <property type="component" value="Unassembled WGS sequence"/>
</dbReference>
<feature type="compositionally biased region" description="Acidic residues" evidence="1">
    <location>
        <begin position="38"/>
        <end position="54"/>
    </location>
</feature>
<feature type="region of interest" description="Disordered" evidence="1">
    <location>
        <begin position="1"/>
        <end position="54"/>
    </location>
</feature>
<sequence>MRTNENGKPRIDEPASPNGVKAPGKREDPLQDGPAQDTEIDDDDSIEDDGDDET</sequence>
<evidence type="ECO:0000313" key="2">
    <source>
        <dbReference type="EMBL" id="MCD0268509.1"/>
    </source>
</evidence>
<name>A0ABS8NZI4_9XANT</name>
<comment type="caution">
    <text evidence="2">The sequence shown here is derived from an EMBL/GenBank/DDBJ whole genome shotgun (WGS) entry which is preliminary data.</text>
</comment>
<reference evidence="2" key="1">
    <citation type="submission" date="2021-02" db="EMBL/GenBank/DDBJ databases">
        <title>Copper resistance gene diversity in local Xanthomonas species at agrochemical polluted sites in Trinidad, Trinidad and Tobago.</title>
        <authorList>
            <person name="Ramnarine S.D.B.J."/>
            <person name="Ramsubhag A."/>
            <person name="Jayaraman J."/>
        </authorList>
    </citation>
    <scope>NUCLEOTIDE SEQUENCE</scope>
    <source>
        <strain evidence="2">CaNP6A</strain>
    </source>
</reference>
<evidence type="ECO:0000256" key="1">
    <source>
        <dbReference type="SAM" id="MobiDB-lite"/>
    </source>
</evidence>
<keyword evidence="3" id="KW-1185">Reference proteome</keyword>
<organism evidence="2 3">
    <name type="scientific">Xanthomonas melonis</name>
    <dbReference type="NCBI Taxonomy" id="56456"/>
    <lineage>
        <taxon>Bacteria</taxon>
        <taxon>Pseudomonadati</taxon>
        <taxon>Pseudomonadota</taxon>
        <taxon>Gammaproteobacteria</taxon>
        <taxon>Lysobacterales</taxon>
        <taxon>Lysobacteraceae</taxon>
        <taxon>Xanthomonas</taxon>
    </lineage>
</organism>